<gene>
    <name evidence="5" type="ORF">CXQ85_003319</name>
</gene>
<dbReference type="CDD" id="cd00077">
    <property type="entry name" value="HDc"/>
    <property type="match status" value="1"/>
</dbReference>
<dbReference type="Proteomes" id="UP000244309">
    <property type="component" value="Unassembled WGS sequence"/>
</dbReference>
<sequence length="579" mass="65115">MADVHLLSPSSSSSLPASASSLAVDSLQRFHSVKSLISYFFKRVNTEKDASKAVLVVLGDFHGSTDPLDSLSHADKTLLFRYFFSHLNLVVVELEALDEARVASLNHAIATINSLAGHRVSRVELWTGTAPQLVNDAYLDDDSFGPDATNAISTMTSVLGRSASKSSSTERRLRELLALVNSQINTMDLLSNNDSKHLARLAHLVGHWAFPSHELSNDDLAYCTFLMLEFSLRYIKELAMWASLPNPTSNELMMFVLIVRNNYQHGNPFHNFRHAVDVTQACFHYLIRLGCLPQFSQFRKNPKEDELAALNEKITGNDSPTLLDMVFPLATIRPEGEALVPHLNPLQSLGLLFSAIGHDVGHPGVTNAFLINHEAAASQIYNERSVLESYHTSVFINRIFRICFPNLLKFVTDTKSKLTLKNLMIGSILATDMAEHFEYVDKLQKFKLTTSDPLDDKVKLISSLLIKCADISNVTRPLRVSSQWALVLSRELVELETVEKKLAHEEVELDFTYEKVPTKFEDVLKICPNMHKGQLFFIKTFAEDLFKSISDLFPELEYTCDVAMENKEYWINRDSELSS</sequence>
<dbReference type="PROSITE" id="PS51845">
    <property type="entry name" value="PDEASE_I_2"/>
    <property type="match status" value="1"/>
</dbReference>
<dbReference type="AlphaFoldDB" id="A0A2V1AQG3"/>
<keyword evidence="1 3" id="KW-0479">Metal-binding</keyword>
<evidence type="ECO:0000256" key="2">
    <source>
        <dbReference type="ARBA" id="ARBA00022801"/>
    </source>
</evidence>
<dbReference type="RefSeq" id="XP_025340413.1">
    <property type="nucleotide sequence ID" value="XM_025486965.1"/>
</dbReference>
<feature type="domain" description="PDEase" evidence="4">
    <location>
        <begin position="169"/>
        <end position="577"/>
    </location>
</feature>
<dbReference type="GO" id="GO:0004114">
    <property type="term" value="F:3',5'-cyclic-nucleotide phosphodiesterase activity"/>
    <property type="evidence" value="ECO:0007669"/>
    <property type="project" value="InterPro"/>
</dbReference>
<dbReference type="PROSITE" id="PS00126">
    <property type="entry name" value="PDEASE_I_1"/>
    <property type="match status" value="1"/>
</dbReference>
<keyword evidence="2 3" id="KW-0378">Hydrolase</keyword>
<dbReference type="InterPro" id="IPR003607">
    <property type="entry name" value="HD/PDEase_dom"/>
</dbReference>
<evidence type="ECO:0000256" key="3">
    <source>
        <dbReference type="RuleBase" id="RU363067"/>
    </source>
</evidence>
<name>A0A2V1AQG3_9ASCO</name>
<dbReference type="SMART" id="SM00471">
    <property type="entry name" value="HDc"/>
    <property type="match status" value="1"/>
</dbReference>
<dbReference type="SUPFAM" id="SSF109604">
    <property type="entry name" value="HD-domain/PDEase-like"/>
    <property type="match status" value="1"/>
</dbReference>
<dbReference type="VEuPathDB" id="FungiDB:CXQ85_003319"/>
<comment type="caution">
    <text evidence="5">The sequence shown here is derived from an EMBL/GenBank/DDBJ whole genome shotgun (WGS) entry which is preliminary data.</text>
</comment>
<dbReference type="Pfam" id="PF00233">
    <property type="entry name" value="PDEase_I"/>
    <property type="match status" value="1"/>
</dbReference>
<dbReference type="GO" id="GO:0046872">
    <property type="term" value="F:metal ion binding"/>
    <property type="evidence" value="ECO:0007669"/>
    <property type="project" value="UniProtKB-KW"/>
</dbReference>
<dbReference type="InterPro" id="IPR023174">
    <property type="entry name" value="PDEase_CS"/>
</dbReference>
<dbReference type="EMBL" id="PKFO01000002">
    <property type="protein sequence ID" value="PVH19473.1"/>
    <property type="molecule type" value="Genomic_DNA"/>
</dbReference>
<dbReference type="OrthoDB" id="546632at2759"/>
<dbReference type="GeneID" id="37008650"/>
<accession>A0A2V1AQG3</accession>
<organism evidence="5 6">
    <name type="scientific">Candidozyma haemuli</name>
    <dbReference type="NCBI Taxonomy" id="45357"/>
    <lineage>
        <taxon>Eukaryota</taxon>
        <taxon>Fungi</taxon>
        <taxon>Dikarya</taxon>
        <taxon>Ascomycota</taxon>
        <taxon>Saccharomycotina</taxon>
        <taxon>Pichiomycetes</taxon>
        <taxon>Metschnikowiaceae</taxon>
        <taxon>Candidozyma</taxon>
    </lineage>
</organism>
<dbReference type="InterPro" id="IPR002073">
    <property type="entry name" value="PDEase_catalytic_dom"/>
</dbReference>
<protein>
    <recommendedName>
        <fullName evidence="3">Phosphodiesterase</fullName>
        <ecNumber evidence="3">3.1.4.-</ecNumber>
    </recommendedName>
</protein>
<dbReference type="Gene3D" id="1.10.1300.10">
    <property type="entry name" value="3'5'-cyclic nucleotide phosphodiesterase, catalytic domain"/>
    <property type="match status" value="1"/>
</dbReference>
<reference evidence="5 6" key="1">
    <citation type="submission" date="2017-12" db="EMBL/GenBank/DDBJ databases">
        <title>Genome Sequence of a Multidrug-Resistant Candida haemulonii Isolate from a Patient with Chronic Leg Ulcers in Israel.</title>
        <authorList>
            <person name="Chow N.A."/>
            <person name="Gade L."/>
            <person name="Batra D."/>
            <person name="Rowe L.A."/>
            <person name="Ben-Ami R."/>
            <person name="Loparev V.N."/>
            <person name="Litvintseva A.P."/>
        </authorList>
    </citation>
    <scope>NUCLEOTIDE SEQUENCE [LARGE SCALE GENOMIC DNA]</scope>
    <source>
        <strain evidence="5 6">B11899</strain>
    </source>
</reference>
<evidence type="ECO:0000313" key="6">
    <source>
        <dbReference type="Proteomes" id="UP000244309"/>
    </source>
</evidence>
<proteinExistence type="inferred from homology"/>
<dbReference type="PANTHER" id="PTHR11347">
    <property type="entry name" value="CYCLIC NUCLEOTIDE PHOSPHODIESTERASE"/>
    <property type="match status" value="1"/>
</dbReference>
<dbReference type="EC" id="3.1.4.-" evidence="3"/>
<comment type="cofactor">
    <cofactor evidence="3">
        <name>a divalent metal cation</name>
        <dbReference type="ChEBI" id="CHEBI:60240"/>
    </cofactor>
    <text evidence="3">Binds 2 divalent metal cations per subunit. Site 1 may preferentially bind zinc ions, while site 2 has a preference for magnesium and/or manganese ions.</text>
</comment>
<evidence type="ECO:0000256" key="1">
    <source>
        <dbReference type="ARBA" id="ARBA00022723"/>
    </source>
</evidence>
<evidence type="ECO:0000259" key="4">
    <source>
        <dbReference type="PROSITE" id="PS51845"/>
    </source>
</evidence>
<dbReference type="GO" id="GO:0007165">
    <property type="term" value="P:signal transduction"/>
    <property type="evidence" value="ECO:0007669"/>
    <property type="project" value="InterPro"/>
</dbReference>
<keyword evidence="6" id="KW-1185">Reference proteome</keyword>
<comment type="similarity">
    <text evidence="3">Belongs to the cyclic nucleotide phosphodiesterase family.</text>
</comment>
<evidence type="ECO:0000313" key="5">
    <source>
        <dbReference type="EMBL" id="PVH19473.1"/>
    </source>
</evidence>
<dbReference type="STRING" id="45357.A0A2V1AQG3"/>
<dbReference type="InterPro" id="IPR036971">
    <property type="entry name" value="PDEase_catalytic_dom_sf"/>
</dbReference>